<dbReference type="AlphaFoldDB" id="A0ABD1FNT2"/>
<gene>
    <name evidence="10" type="ORF">AAHA92_32558</name>
</gene>
<keyword evidence="3" id="KW-0805">Transcription regulation</keyword>
<dbReference type="GO" id="GO:0005634">
    <property type="term" value="C:nucleus"/>
    <property type="evidence" value="ECO:0007669"/>
    <property type="project" value="UniProtKB-SubCell"/>
</dbReference>
<feature type="DNA-binding region" description="Homeobox" evidence="8">
    <location>
        <begin position="339"/>
        <end position="401"/>
    </location>
</feature>
<dbReference type="InterPro" id="IPR009057">
    <property type="entry name" value="Homeodomain-like_sf"/>
</dbReference>
<evidence type="ECO:0000256" key="5">
    <source>
        <dbReference type="ARBA" id="ARBA00023155"/>
    </source>
</evidence>
<organism evidence="10 11">
    <name type="scientific">Salvia divinorum</name>
    <name type="common">Maria pastora</name>
    <name type="synonym">Diviner's sage</name>
    <dbReference type="NCBI Taxonomy" id="28513"/>
    <lineage>
        <taxon>Eukaryota</taxon>
        <taxon>Viridiplantae</taxon>
        <taxon>Streptophyta</taxon>
        <taxon>Embryophyta</taxon>
        <taxon>Tracheophyta</taxon>
        <taxon>Spermatophyta</taxon>
        <taxon>Magnoliopsida</taxon>
        <taxon>eudicotyledons</taxon>
        <taxon>Gunneridae</taxon>
        <taxon>Pentapetalae</taxon>
        <taxon>asterids</taxon>
        <taxon>lamiids</taxon>
        <taxon>Lamiales</taxon>
        <taxon>Lamiaceae</taxon>
        <taxon>Nepetoideae</taxon>
        <taxon>Mentheae</taxon>
        <taxon>Salviinae</taxon>
        <taxon>Salvia</taxon>
        <taxon>Salvia subgen. Calosphace</taxon>
    </lineage>
</organism>
<dbReference type="InterPro" id="IPR050224">
    <property type="entry name" value="TALE_homeobox"/>
</dbReference>
<comment type="subcellular location">
    <subcellularLocation>
        <location evidence="1 8">Nucleus</location>
    </subcellularLocation>
</comment>
<reference evidence="10 11" key="1">
    <citation type="submission" date="2024-06" db="EMBL/GenBank/DDBJ databases">
        <title>A chromosome level genome sequence of Diviner's sage (Salvia divinorum).</title>
        <authorList>
            <person name="Ford S.A."/>
            <person name="Ro D.-K."/>
            <person name="Ness R.W."/>
            <person name="Phillips M.A."/>
        </authorList>
    </citation>
    <scope>NUCLEOTIDE SEQUENCE [LARGE SCALE GENOMIC DNA]</scope>
    <source>
        <strain evidence="10">SAF-2024a</strain>
        <tissue evidence="10">Leaf</tissue>
    </source>
</reference>
<evidence type="ECO:0000259" key="9">
    <source>
        <dbReference type="PROSITE" id="PS50071"/>
    </source>
</evidence>
<name>A0ABD1FNT2_SALDI</name>
<dbReference type="SMART" id="SM00389">
    <property type="entry name" value="HOX"/>
    <property type="match status" value="1"/>
</dbReference>
<sequence length="440" mass="49470">MQTDAATGPHAPVAADGSSMHSALISPCYSDLVTRHIQNRIMAGIPLPPAFGDELWTTGKYIEGISSNPTGSSYTFQSPNACMSSAFEAGFGGLPYDASTRWDFNGGVPSPELQESSIMMDEWMLMEHERLNPNPGPSRFNKELPLSLATSHPRIGVASELSSTGMSSYSSLHVGSDNTSCSSSNAMQLSGSRFFQPMQEILAEFASYALENCDGTSLGCSDGLEHSSVSHNNNNNEFKKRHLMSLLQLVDDQYNQCLDEIHTVVSAFHAVTELDPNLHARFTLPTVSAMYRGLRERISSHILAMGAARRDEGENRLFETTFIQKQWALQQLKKRDHQLWRPQRGLPERSVSVLRAWMFQNFLHPYPKDAEKHLLALKSGLTRSQVSNWFINARVRLWKPMIEEMYAEMNRRKAPRNQEDANGIIHRKLLRFDSRRFDVD</sequence>
<keyword evidence="5 8" id="KW-0371">Homeobox</keyword>
<evidence type="ECO:0000256" key="6">
    <source>
        <dbReference type="ARBA" id="ARBA00023163"/>
    </source>
</evidence>
<evidence type="ECO:0000256" key="7">
    <source>
        <dbReference type="ARBA" id="ARBA00023242"/>
    </source>
</evidence>
<dbReference type="Proteomes" id="UP001567538">
    <property type="component" value="Unassembled WGS sequence"/>
</dbReference>
<keyword evidence="11" id="KW-1185">Reference proteome</keyword>
<evidence type="ECO:0000256" key="1">
    <source>
        <dbReference type="ARBA" id="ARBA00004123"/>
    </source>
</evidence>
<proteinExistence type="inferred from homology"/>
<evidence type="ECO:0000256" key="3">
    <source>
        <dbReference type="ARBA" id="ARBA00023015"/>
    </source>
</evidence>
<evidence type="ECO:0000313" key="11">
    <source>
        <dbReference type="Proteomes" id="UP001567538"/>
    </source>
</evidence>
<keyword evidence="6" id="KW-0804">Transcription</keyword>
<dbReference type="EMBL" id="JBEAFC010000014">
    <property type="protein sequence ID" value="KAL1532569.1"/>
    <property type="molecule type" value="Genomic_DNA"/>
</dbReference>
<dbReference type="Pfam" id="PF05920">
    <property type="entry name" value="Homeobox_KN"/>
    <property type="match status" value="1"/>
</dbReference>
<dbReference type="PROSITE" id="PS50071">
    <property type="entry name" value="HOMEOBOX_2"/>
    <property type="match status" value="1"/>
</dbReference>
<evidence type="ECO:0000256" key="8">
    <source>
        <dbReference type="PROSITE-ProRule" id="PRU00108"/>
    </source>
</evidence>
<dbReference type="Gene3D" id="1.10.10.60">
    <property type="entry name" value="Homeodomain-like"/>
    <property type="match status" value="1"/>
</dbReference>
<dbReference type="CDD" id="cd00086">
    <property type="entry name" value="homeodomain"/>
    <property type="match status" value="1"/>
</dbReference>
<dbReference type="GO" id="GO:0003677">
    <property type="term" value="F:DNA binding"/>
    <property type="evidence" value="ECO:0007669"/>
    <property type="project" value="UniProtKB-UniRule"/>
</dbReference>
<accession>A0ABD1FNT2</accession>
<comment type="caution">
    <text evidence="10">The sequence shown here is derived from an EMBL/GenBank/DDBJ whole genome shotgun (WGS) entry which is preliminary data.</text>
</comment>
<keyword evidence="7 8" id="KW-0539">Nucleus</keyword>
<dbReference type="SUPFAM" id="SSF46689">
    <property type="entry name" value="Homeodomain-like"/>
    <property type="match status" value="1"/>
</dbReference>
<keyword evidence="4 8" id="KW-0238">DNA-binding</keyword>
<dbReference type="SMART" id="SM00574">
    <property type="entry name" value="POX"/>
    <property type="match status" value="1"/>
</dbReference>
<dbReference type="Pfam" id="PF07526">
    <property type="entry name" value="POX"/>
    <property type="match status" value="1"/>
</dbReference>
<dbReference type="PANTHER" id="PTHR11850">
    <property type="entry name" value="HOMEOBOX PROTEIN TRANSCRIPTION FACTORS"/>
    <property type="match status" value="1"/>
</dbReference>
<feature type="domain" description="Homeobox" evidence="9">
    <location>
        <begin position="337"/>
        <end position="400"/>
    </location>
</feature>
<evidence type="ECO:0000256" key="2">
    <source>
        <dbReference type="ARBA" id="ARBA00006454"/>
    </source>
</evidence>
<dbReference type="InterPro" id="IPR008422">
    <property type="entry name" value="KN_HD"/>
</dbReference>
<evidence type="ECO:0000313" key="10">
    <source>
        <dbReference type="EMBL" id="KAL1532569.1"/>
    </source>
</evidence>
<dbReference type="InterPro" id="IPR001356">
    <property type="entry name" value="HD"/>
</dbReference>
<dbReference type="InterPro" id="IPR006563">
    <property type="entry name" value="POX_dom"/>
</dbReference>
<comment type="similarity">
    <text evidence="2">Belongs to the TALE/BELL homeobox family.</text>
</comment>
<protein>
    <submittedName>
        <fullName evidence="10">Homeobox protein ATH1-like</fullName>
    </submittedName>
</protein>
<evidence type="ECO:0000256" key="4">
    <source>
        <dbReference type="ARBA" id="ARBA00023125"/>
    </source>
</evidence>